<organism evidence="4 5">
    <name type="scientific">Entomospira nematocerorum</name>
    <dbReference type="NCBI Taxonomy" id="2719987"/>
    <lineage>
        <taxon>Bacteria</taxon>
        <taxon>Pseudomonadati</taxon>
        <taxon>Spirochaetota</taxon>
        <taxon>Spirochaetia</taxon>
        <taxon>Spirochaetales</taxon>
        <taxon>Spirochaetaceae</taxon>
        <taxon>Entomospira</taxon>
    </lineage>
</organism>
<evidence type="ECO:0000313" key="4">
    <source>
        <dbReference type="EMBL" id="NIZ46539.1"/>
    </source>
</evidence>
<dbReference type="GO" id="GO:0008299">
    <property type="term" value="P:isoprenoid biosynthetic process"/>
    <property type="evidence" value="ECO:0007669"/>
    <property type="project" value="InterPro"/>
</dbReference>
<dbReference type="PROSITE" id="PS00723">
    <property type="entry name" value="POLYPRENYL_SYNTHASE_1"/>
    <property type="match status" value="1"/>
</dbReference>
<dbReference type="GO" id="GO:0004659">
    <property type="term" value="F:prenyltransferase activity"/>
    <property type="evidence" value="ECO:0007669"/>
    <property type="project" value="InterPro"/>
</dbReference>
<dbReference type="Proteomes" id="UP000752013">
    <property type="component" value="Unassembled WGS sequence"/>
</dbReference>
<keyword evidence="3" id="KW-0808">Transferase</keyword>
<dbReference type="SUPFAM" id="SSF48576">
    <property type="entry name" value="Terpenoid synthases"/>
    <property type="match status" value="1"/>
</dbReference>
<evidence type="ECO:0000313" key="5">
    <source>
        <dbReference type="Proteomes" id="UP000752013"/>
    </source>
</evidence>
<dbReference type="InterPro" id="IPR000092">
    <property type="entry name" value="Polyprenyl_synt"/>
</dbReference>
<comment type="caution">
    <text evidence="4">The sequence shown here is derived from an EMBL/GenBank/DDBJ whole genome shotgun (WGS) entry which is preliminary data.</text>
</comment>
<dbReference type="RefSeq" id="WP_167702994.1">
    <property type="nucleotide sequence ID" value="NZ_CP118168.1"/>
</dbReference>
<dbReference type="EMBL" id="JAATLK010000001">
    <property type="protein sequence ID" value="NIZ46539.1"/>
    <property type="molecule type" value="Genomic_DNA"/>
</dbReference>
<dbReference type="SFLD" id="SFLDS00005">
    <property type="entry name" value="Isoprenoid_Synthase_Type_I"/>
    <property type="match status" value="1"/>
</dbReference>
<dbReference type="CDD" id="cd00685">
    <property type="entry name" value="Trans_IPPS_HT"/>
    <property type="match status" value="1"/>
</dbReference>
<keyword evidence="1" id="KW-0479">Metal-binding</keyword>
<evidence type="ECO:0000256" key="3">
    <source>
        <dbReference type="RuleBase" id="RU004466"/>
    </source>
</evidence>
<name>A0A968GC53_9SPIO</name>
<keyword evidence="5" id="KW-1185">Reference proteome</keyword>
<gene>
    <name evidence="4" type="ORF">HCT46_01170</name>
</gene>
<dbReference type="InterPro" id="IPR008949">
    <property type="entry name" value="Isoprenoid_synthase_dom_sf"/>
</dbReference>
<evidence type="ECO:0000256" key="1">
    <source>
        <dbReference type="ARBA" id="ARBA00022723"/>
    </source>
</evidence>
<keyword evidence="2" id="KW-0460">Magnesium</keyword>
<dbReference type="PANTHER" id="PTHR12001">
    <property type="entry name" value="GERANYLGERANYL PYROPHOSPHATE SYNTHASE"/>
    <property type="match status" value="1"/>
</dbReference>
<evidence type="ECO:0000256" key="2">
    <source>
        <dbReference type="ARBA" id="ARBA00022842"/>
    </source>
</evidence>
<reference evidence="4" key="1">
    <citation type="submission" date="2020-03" db="EMBL/GenBank/DDBJ databases">
        <title>Spirochaetal bacteria isolated from arthropods constitute a novel genus Entomospira genus novum within the order Spirochaetales.</title>
        <authorList>
            <person name="Grana-Miraglia L."/>
            <person name="Sikutova S."/>
            <person name="Fingerle V."/>
            <person name="Sing A."/>
            <person name="Castillo-Ramirez S."/>
            <person name="Margos G."/>
            <person name="Rudolf I."/>
        </authorList>
    </citation>
    <scope>NUCLEOTIDE SEQUENCE</scope>
    <source>
        <strain evidence="4">BR208</strain>
    </source>
</reference>
<dbReference type="Pfam" id="PF00348">
    <property type="entry name" value="polyprenyl_synt"/>
    <property type="match status" value="1"/>
</dbReference>
<dbReference type="InterPro" id="IPR033749">
    <property type="entry name" value="Polyprenyl_synt_CS"/>
</dbReference>
<dbReference type="GO" id="GO:0046872">
    <property type="term" value="F:metal ion binding"/>
    <property type="evidence" value="ECO:0007669"/>
    <property type="project" value="UniProtKB-KW"/>
</dbReference>
<accession>A0A968GC53</accession>
<dbReference type="Gene3D" id="1.10.600.10">
    <property type="entry name" value="Farnesyl Diphosphate Synthase"/>
    <property type="match status" value="1"/>
</dbReference>
<dbReference type="PANTHER" id="PTHR12001:SF44">
    <property type="entry name" value="GERANYLGERANYL PYROPHOSPHATE SYNTHASE"/>
    <property type="match status" value="1"/>
</dbReference>
<sequence length="350" mass="39692">MKDRMSQLQSTLEDFLRSKIPFEIDHVWWSTQSAGITVSGVWREEWQHSVQNLVEPMYQLLLRGGKRWRPLSMMLTGLSFGLKLDDILVLASLVEIPHNASLIVDDIEDASPLRRGKPAMHVLYGEDNAINSANFAYFLPLTELDTLNIDPSVHVKLYQAWHLGMRRVHLGQALDITWHNSDIIPKKEEYETMAQLKTGALVAMGMDLLAILAGKTDEERDTIQSAWLKIGLGFQVLDDAFNLSHGIKGKSKADDIVEGKKSLPVILYCEEFPGETMRLTELLNQAKNDITKAEQVATLLVDSGVVHQSYLYGQLLLEQAMTQLKSLLQDDDYRNLLLTMIRDFEIQMRA</sequence>
<protein>
    <submittedName>
        <fullName evidence="4">Polyprenyl synthetase family protein</fullName>
    </submittedName>
</protein>
<dbReference type="AlphaFoldDB" id="A0A968GC53"/>
<proteinExistence type="inferred from homology"/>
<comment type="similarity">
    <text evidence="3">Belongs to the FPP/GGPP synthase family.</text>
</comment>